<evidence type="ECO:0000313" key="3">
    <source>
        <dbReference type="Proteomes" id="UP000029734"/>
    </source>
</evidence>
<keyword evidence="3" id="KW-1185">Reference proteome</keyword>
<evidence type="ECO:0000256" key="1">
    <source>
        <dbReference type="SAM" id="Phobius"/>
    </source>
</evidence>
<proteinExistence type="predicted"/>
<feature type="transmembrane region" description="Helical" evidence="1">
    <location>
        <begin position="92"/>
        <end position="115"/>
    </location>
</feature>
<feature type="transmembrane region" description="Helical" evidence="1">
    <location>
        <begin position="482"/>
        <end position="502"/>
    </location>
</feature>
<feature type="transmembrane region" description="Helical" evidence="1">
    <location>
        <begin position="355"/>
        <end position="373"/>
    </location>
</feature>
<reference evidence="2 3" key="2">
    <citation type="submission" date="2014-10" db="EMBL/GenBank/DDBJ databases">
        <title>Comparative genomics of the Paenibacillus odorifer group.</title>
        <authorList>
            <person name="Tsai Y.-C."/>
            <person name="Martin N."/>
            <person name="Korlach J."/>
            <person name="Wiedmann M."/>
        </authorList>
    </citation>
    <scope>NUCLEOTIDE SEQUENCE [LARGE SCALE GENOMIC DNA]</scope>
    <source>
        <strain evidence="2 3">DSM 18334</strain>
    </source>
</reference>
<keyword evidence="1" id="KW-1133">Transmembrane helix</keyword>
<dbReference type="EMBL" id="JQCR01000003">
    <property type="protein sequence ID" value="KGE17628.1"/>
    <property type="molecule type" value="Genomic_DNA"/>
</dbReference>
<feature type="transmembrane region" description="Helical" evidence="1">
    <location>
        <begin position="417"/>
        <end position="440"/>
    </location>
</feature>
<feature type="transmembrane region" description="Helical" evidence="1">
    <location>
        <begin position="136"/>
        <end position="161"/>
    </location>
</feature>
<dbReference type="STRING" id="268407.PWYN_23905"/>
<reference evidence="2 3" key="1">
    <citation type="submission" date="2014-08" db="EMBL/GenBank/DDBJ databases">
        <authorList>
            <person name="den Bakker H.C."/>
        </authorList>
    </citation>
    <scope>NUCLEOTIDE SEQUENCE [LARGE SCALE GENOMIC DNA]</scope>
    <source>
        <strain evidence="2 3">DSM 18334</strain>
    </source>
</reference>
<organism evidence="2 3">
    <name type="scientific">Paenibacillus wynnii</name>
    <dbReference type="NCBI Taxonomy" id="268407"/>
    <lineage>
        <taxon>Bacteria</taxon>
        <taxon>Bacillati</taxon>
        <taxon>Bacillota</taxon>
        <taxon>Bacilli</taxon>
        <taxon>Bacillales</taxon>
        <taxon>Paenibacillaceae</taxon>
        <taxon>Paenibacillus</taxon>
    </lineage>
</organism>
<feature type="transmembrane region" description="Helical" evidence="1">
    <location>
        <begin position="49"/>
        <end position="80"/>
    </location>
</feature>
<accession>A0A098M6G8</accession>
<feature type="transmembrane region" description="Helical" evidence="1">
    <location>
        <begin position="508"/>
        <end position="528"/>
    </location>
</feature>
<feature type="transmembrane region" description="Helical" evidence="1">
    <location>
        <begin position="167"/>
        <end position="189"/>
    </location>
</feature>
<name>A0A098M6G8_9BACL</name>
<dbReference type="Proteomes" id="UP000029734">
    <property type="component" value="Unassembled WGS sequence"/>
</dbReference>
<evidence type="ECO:0000313" key="2">
    <source>
        <dbReference type="EMBL" id="KGE17628.1"/>
    </source>
</evidence>
<feature type="transmembrane region" description="Helical" evidence="1">
    <location>
        <begin position="331"/>
        <end position="349"/>
    </location>
</feature>
<feature type="transmembrane region" description="Helical" evidence="1">
    <location>
        <begin position="446"/>
        <end position="470"/>
    </location>
</feature>
<comment type="caution">
    <text evidence="2">The sequence shown here is derived from an EMBL/GenBank/DDBJ whole genome shotgun (WGS) entry which is preliminary data.</text>
</comment>
<keyword evidence="1" id="KW-0812">Transmembrane</keyword>
<dbReference type="eggNOG" id="ENOG502Z8J5">
    <property type="taxonomic scope" value="Bacteria"/>
</dbReference>
<keyword evidence="1" id="KW-0472">Membrane</keyword>
<protein>
    <submittedName>
        <fullName evidence="2">Uncharacterized protein</fullName>
    </submittedName>
</protein>
<feature type="transmembrane region" description="Helical" evidence="1">
    <location>
        <begin position="201"/>
        <end position="218"/>
    </location>
</feature>
<dbReference type="AlphaFoldDB" id="A0A098M6G8"/>
<gene>
    <name evidence="2" type="ORF">PWYN_23905</name>
</gene>
<sequence length="538" mass="61512">MMISTLNSILNIRVSSTTNRLIFYFKRTPIIGKRLDDSLYGNISFKRSLAIVVMIFSVIWGLLNKFLYIGALIYLPVFYYKKDLQVTEQLELFLYIFVLLSFVIAPISNSVILEAKRDKYICVKLLRISPTRYTQATLGFKFVHFFVYFLPAVIVFFSIFGASTGQAILFTLLMTAWRLIGEALTLWIFDKTDIILWKKYTLVWSAILAGTLAAYIPLAVGNPFAISRVIFNLPISFAILTLGVIAVFYIAKYPDYRRAVDAVTKIDEPLLDMGKMISTAKQAEVSIKESDSSSTYSAIDRYSDKTGYAYLNAIFFDRHRRFLIQPVIRRLYVIAVLTAAGFASMLIFPEASFTLASQLVDGLPILVFIMYFTSIGERVCKAMFYNCDISLLRYGFYRDQETILQNFKIRFMKIAGLNLIPSAAICIAVSALILFSGVHWPMMDAFSFLLSIIFLSLFFSVHHLFMYYIFQPYSTEFNMKNPFFRIVNGIVYGICIICFQFQSTPAYFAVVVLIATMVYITAALILVYKLSPRTFRIK</sequence>
<feature type="transmembrane region" description="Helical" evidence="1">
    <location>
        <begin position="230"/>
        <end position="251"/>
    </location>
</feature>